<keyword evidence="13" id="KW-0472">Membrane</keyword>
<dbReference type="PROSITE" id="PS00194">
    <property type="entry name" value="THIOREDOXIN_1"/>
    <property type="match status" value="1"/>
</dbReference>
<keyword evidence="9" id="KW-1015">Disulfide bond</keyword>
<keyword evidence="7" id="KW-0677">Repeat</keyword>
<dbReference type="FunFam" id="3.40.30.10:FF:000017">
    <property type="entry name" value="Protein disulfide-isomerase A4"/>
    <property type="match status" value="1"/>
</dbReference>
<keyword evidence="8" id="KW-0256">Endoplasmic reticulum</keyword>
<evidence type="ECO:0000313" key="16">
    <source>
        <dbReference type="EMBL" id="CBY39388.1"/>
    </source>
</evidence>
<proteinExistence type="inferred from homology"/>
<comment type="catalytic activity">
    <reaction evidence="1">
        <text>Catalyzes the rearrangement of -S-S- bonds in proteins.</text>
        <dbReference type="EC" id="5.3.4.1"/>
    </reaction>
</comment>
<dbReference type="PRINTS" id="PR00421">
    <property type="entry name" value="THIOREDOXIN"/>
</dbReference>
<keyword evidence="10" id="KW-0413">Isomerase</keyword>
<dbReference type="GO" id="GO:0003756">
    <property type="term" value="F:protein disulfide isomerase activity"/>
    <property type="evidence" value="ECO:0007669"/>
    <property type="project" value="UniProtKB-EC"/>
</dbReference>
<dbReference type="InParanoid" id="E4Y0H1"/>
<evidence type="ECO:0000256" key="1">
    <source>
        <dbReference type="ARBA" id="ARBA00001182"/>
    </source>
</evidence>
<dbReference type="EMBL" id="FN653497">
    <property type="protein sequence ID" value="CBY15379.1"/>
    <property type="molecule type" value="Genomic_DNA"/>
</dbReference>
<evidence type="ECO:0000256" key="11">
    <source>
        <dbReference type="ARBA" id="ARBA00023284"/>
    </source>
</evidence>
<dbReference type="InterPro" id="IPR005788">
    <property type="entry name" value="PDI_thioredoxin-like_dom"/>
</dbReference>
<dbReference type="GO" id="GO:0006457">
    <property type="term" value="P:protein folding"/>
    <property type="evidence" value="ECO:0007669"/>
    <property type="project" value="TreeGrafter"/>
</dbReference>
<evidence type="ECO:0000256" key="10">
    <source>
        <dbReference type="ARBA" id="ARBA00023235"/>
    </source>
</evidence>
<dbReference type="AlphaFoldDB" id="E4Y0H1"/>
<evidence type="ECO:0000256" key="3">
    <source>
        <dbReference type="ARBA" id="ARBA00004319"/>
    </source>
</evidence>
<feature type="domain" description="Thioredoxin" evidence="14">
    <location>
        <begin position="157"/>
        <end position="285"/>
    </location>
</feature>
<gene>
    <name evidence="15" type="ORF">GSOID_T00012291001</name>
    <name evidence="16" type="ORF">GSOID_T00019953001</name>
</gene>
<dbReference type="Proteomes" id="UP000001307">
    <property type="component" value="Unassembled WGS sequence"/>
</dbReference>
<keyword evidence="11" id="KW-0676">Redox-active center</keyword>
<comment type="similarity">
    <text evidence="4 12">Belongs to the protein disulfide isomerase family.</text>
</comment>
<reference evidence="15" key="1">
    <citation type="journal article" date="2010" name="Science">
        <title>Plasticity of animal genome architecture unmasked by rapid evolution of a pelagic tunicate.</title>
        <authorList>
            <person name="Denoeud F."/>
            <person name="Henriet S."/>
            <person name="Mungpakdee S."/>
            <person name="Aury J.M."/>
            <person name="Da Silva C."/>
            <person name="Brinkmann H."/>
            <person name="Mikhaleva J."/>
            <person name="Olsen L.C."/>
            <person name="Jubin C."/>
            <person name="Canestro C."/>
            <person name="Bouquet J.M."/>
            <person name="Danks G."/>
            <person name="Poulain J."/>
            <person name="Campsteijn C."/>
            <person name="Adamski M."/>
            <person name="Cross I."/>
            <person name="Yadetie F."/>
            <person name="Muffato M."/>
            <person name="Louis A."/>
            <person name="Butcher S."/>
            <person name="Tsagkogeorga G."/>
            <person name="Konrad A."/>
            <person name="Singh S."/>
            <person name="Jensen M.F."/>
            <person name="Cong E.H."/>
            <person name="Eikeseth-Otteraa H."/>
            <person name="Noel B."/>
            <person name="Anthouard V."/>
            <person name="Porcel B.M."/>
            <person name="Kachouri-Lafond R."/>
            <person name="Nishino A."/>
            <person name="Ugolini M."/>
            <person name="Chourrout P."/>
            <person name="Nishida H."/>
            <person name="Aasland R."/>
            <person name="Huzurbazar S."/>
            <person name="Westhof E."/>
            <person name="Delsuc F."/>
            <person name="Lehrach H."/>
            <person name="Reinhardt R."/>
            <person name="Weissenbach J."/>
            <person name="Roy S.W."/>
            <person name="Artiguenave F."/>
            <person name="Postlethwait J.H."/>
            <person name="Manak J.R."/>
            <person name="Thompson E.M."/>
            <person name="Jaillon O."/>
            <person name="Du Pasquier L."/>
            <person name="Boudinot P."/>
            <person name="Liberles D.A."/>
            <person name="Volff J.N."/>
            <person name="Philippe H."/>
            <person name="Lenhard B."/>
            <person name="Roest Crollius H."/>
            <person name="Wincker P."/>
            <person name="Chourrout D."/>
        </authorList>
    </citation>
    <scope>NUCLEOTIDE SEQUENCE [LARGE SCALE GENOMIC DNA]</scope>
</reference>
<comment type="subcellular location">
    <subcellularLocation>
        <location evidence="3">Endoplasmic reticulum lumen</location>
    </subcellularLocation>
    <subcellularLocation>
        <location evidence="2">Melanosome</location>
    </subcellularLocation>
</comment>
<protein>
    <recommendedName>
        <fullName evidence="5">protein disulfide-isomerase</fullName>
        <ecNumber evidence="5">5.3.4.1</ecNumber>
    </recommendedName>
</protein>
<keyword evidence="6" id="KW-0732">Signal</keyword>
<dbReference type="CDD" id="cd02961">
    <property type="entry name" value="PDI_a_family"/>
    <property type="match status" value="1"/>
</dbReference>
<accession>E4Y0H1</accession>
<keyword evidence="17" id="KW-1185">Reference proteome</keyword>
<evidence type="ECO:0000313" key="15">
    <source>
        <dbReference type="EMBL" id="CBY15379.1"/>
    </source>
</evidence>
<dbReference type="GO" id="GO:0034976">
    <property type="term" value="P:response to endoplasmic reticulum stress"/>
    <property type="evidence" value="ECO:0007669"/>
    <property type="project" value="TreeGrafter"/>
</dbReference>
<dbReference type="InterPro" id="IPR036249">
    <property type="entry name" value="Thioredoxin-like_sf"/>
</dbReference>
<feature type="domain" description="Thioredoxin" evidence="14">
    <location>
        <begin position="32"/>
        <end position="155"/>
    </location>
</feature>
<organism evidence="15">
    <name type="scientific">Oikopleura dioica</name>
    <name type="common">Tunicate</name>
    <dbReference type="NCBI Taxonomy" id="34765"/>
    <lineage>
        <taxon>Eukaryota</taxon>
        <taxon>Metazoa</taxon>
        <taxon>Chordata</taxon>
        <taxon>Tunicata</taxon>
        <taxon>Appendicularia</taxon>
        <taxon>Copelata</taxon>
        <taxon>Oikopleuridae</taxon>
        <taxon>Oikopleura</taxon>
    </lineage>
</organism>
<sequence length="292" mass="32786">MAKKEKKDKKAKTVNDPLSGLKLVLRYVFYGVAFYATFMVVYFFGPTVQQQIRDAMSDVLVLGESNFDAALARNDEIMVEFYAPWCMHCKRLAPEYDIAAAQLKSDNIQIGKVDCTKHNDLCKKYDVTGYPTLKIFVKGEDEPKAYSGALTADAIVSKMRHEVMSEPIPETQGDNKKIVAKNFNDLVLNSSADVFVKFYAPWCGHCKAMAPAWEEFATNHKDDNSIIIGDFDATANELELETFKENVKGYPSILWIPAGDKTNPVKYTGGRAVEDFEKWLSENRSAGAKDEL</sequence>
<evidence type="ECO:0000259" key="14">
    <source>
        <dbReference type="PROSITE" id="PS51352"/>
    </source>
</evidence>
<evidence type="ECO:0000313" key="17">
    <source>
        <dbReference type="Proteomes" id="UP000001307"/>
    </source>
</evidence>
<evidence type="ECO:0000256" key="2">
    <source>
        <dbReference type="ARBA" id="ARBA00004223"/>
    </source>
</evidence>
<evidence type="ECO:0000256" key="12">
    <source>
        <dbReference type="RuleBase" id="RU004208"/>
    </source>
</evidence>
<dbReference type="PANTHER" id="PTHR18929">
    <property type="entry name" value="PROTEIN DISULFIDE ISOMERASE"/>
    <property type="match status" value="1"/>
</dbReference>
<dbReference type="Pfam" id="PF00085">
    <property type="entry name" value="Thioredoxin"/>
    <property type="match status" value="2"/>
</dbReference>
<dbReference type="OrthoDB" id="427280at2759"/>
<name>E4Y0H1_OIKDI</name>
<dbReference type="GO" id="GO:0005788">
    <property type="term" value="C:endoplasmic reticulum lumen"/>
    <property type="evidence" value="ECO:0007669"/>
    <property type="project" value="UniProtKB-SubCell"/>
</dbReference>
<dbReference type="InterPro" id="IPR013766">
    <property type="entry name" value="Thioredoxin_domain"/>
</dbReference>
<evidence type="ECO:0000256" key="4">
    <source>
        <dbReference type="ARBA" id="ARBA00006347"/>
    </source>
</evidence>
<dbReference type="NCBIfam" id="TIGR01126">
    <property type="entry name" value="pdi_dom"/>
    <property type="match status" value="1"/>
</dbReference>
<keyword evidence="13" id="KW-0812">Transmembrane</keyword>
<evidence type="ECO:0000256" key="13">
    <source>
        <dbReference type="SAM" id="Phobius"/>
    </source>
</evidence>
<evidence type="ECO:0000256" key="7">
    <source>
        <dbReference type="ARBA" id="ARBA00022737"/>
    </source>
</evidence>
<dbReference type="CDD" id="cd02995">
    <property type="entry name" value="PDI_a_PDI_a'_C"/>
    <property type="match status" value="1"/>
</dbReference>
<evidence type="ECO:0000256" key="6">
    <source>
        <dbReference type="ARBA" id="ARBA00022729"/>
    </source>
</evidence>
<dbReference type="SUPFAM" id="SSF52833">
    <property type="entry name" value="Thioredoxin-like"/>
    <property type="match status" value="2"/>
</dbReference>
<dbReference type="PROSITE" id="PS51352">
    <property type="entry name" value="THIOREDOXIN_2"/>
    <property type="match status" value="2"/>
</dbReference>
<dbReference type="InterPro" id="IPR017937">
    <property type="entry name" value="Thioredoxin_CS"/>
</dbReference>
<evidence type="ECO:0000256" key="8">
    <source>
        <dbReference type="ARBA" id="ARBA00022824"/>
    </source>
</evidence>
<evidence type="ECO:0000256" key="9">
    <source>
        <dbReference type="ARBA" id="ARBA00023157"/>
    </source>
</evidence>
<feature type="transmembrane region" description="Helical" evidence="13">
    <location>
        <begin position="27"/>
        <end position="45"/>
    </location>
</feature>
<evidence type="ECO:0000256" key="5">
    <source>
        <dbReference type="ARBA" id="ARBA00012723"/>
    </source>
</evidence>
<dbReference type="EC" id="5.3.4.1" evidence="5"/>
<dbReference type="Gene3D" id="3.40.30.10">
    <property type="entry name" value="Glutaredoxin"/>
    <property type="match status" value="2"/>
</dbReference>
<dbReference type="Proteomes" id="UP000011014">
    <property type="component" value="Unassembled WGS sequence"/>
</dbReference>
<keyword evidence="13" id="KW-1133">Transmembrane helix</keyword>
<dbReference type="EMBL" id="FN655517">
    <property type="protein sequence ID" value="CBY39388.1"/>
    <property type="molecule type" value="Genomic_DNA"/>
</dbReference>